<organism evidence="1 2">
    <name type="scientific">Candidatus Eisenbergiella merdipullorum</name>
    <dbReference type="NCBI Taxonomy" id="2838553"/>
    <lineage>
        <taxon>Bacteria</taxon>
        <taxon>Bacillati</taxon>
        <taxon>Bacillota</taxon>
        <taxon>Clostridia</taxon>
        <taxon>Lachnospirales</taxon>
        <taxon>Lachnospiraceae</taxon>
        <taxon>Eisenbergiella</taxon>
    </lineage>
</organism>
<reference evidence="1" key="1">
    <citation type="journal article" date="2021" name="PeerJ">
        <title>Extensive microbial diversity within the chicken gut microbiome revealed by metagenomics and culture.</title>
        <authorList>
            <person name="Gilroy R."/>
            <person name="Ravi A."/>
            <person name="Getino M."/>
            <person name="Pursley I."/>
            <person name="Horton D.L."/>
            <person name="Alikhan N.F."/>
            <person name="Baker D."/>
            <person name="Gharbi K."/>
            <person name="Hall N."/>
            <person name="Watson M."/>
            <person name="Adriaenssens E.M."/>
            <person name="Foster-Nyarko E."/>
            <person name="Jarju S."/>
            <person name="Secka A."/>
            <person name="Antonio M."/>
            <person name="Oren A."/>
            <person name="Chaudhuri R.R."/>
            <person name="La Ragione R."/>
            <person name="Hildebrand F."/>
            <person name="Pallen M.J."/>
        </authorList>
    </citation>
    <scope>NUCLEOTIDE SEQUENCE</scope>
    <source>
        <strain evidence="1">CHK179-7159</strain>
    </source>
</reference>
<dbReference type="EMBL" id="DWYY01000115">
    <property type="protein sequence ID" value="HJA93510.1"/>
    <property type="molecule type" value="Genomic_DNA"/>
</dbReference>
<dbReference type="Proteomes" id="UP000886858">
    <property type="component" value="Unassembled WGS sequence"/>
</dbReference>
<comment type="caution">
    <text evidence="1">The sequence shown here is derived from an EMBL/GenBank/DDBJ whole genome shotgun (WGS) entry which is preliminary data.</text>
</comment>
<gene>
    <name evidence="1" type="ORF">H9717_10430</name>
</gene>
<reference evidence="1" key="2">
    <citation type="submission" date="2021-04" db="EMBL/GenBank/DDBJ databases">
        <authorList>
            <person name="Gilroy R."/>
        </authorList>
    </citation>
    <scope>NUCLEOTIDE SEQUENCE</scope>
    <source>
        <strain evidence="1">CHK179-7159</strain>
    </source>
</reference>
<proteinExistence type="predicted"/>
<dbReference type="AlphaFoldDB" id="A0A9D2L1K6"/>
<name>A0A9D2L1K6_9FIRM</name>
<evidence type="ECO:0000313" key="1">
    <source>
        <dbReference type="EMBL" id="HJA93510.1"/>
    </source>
</evidence>
<evidence type="ECO:0000313" key="2">
    <source>
        <dbReference type="Proteomes" id="UP000886858"/>
    </source>
</evidence>
<sequence length="94" mass="10856">MSDVMQVHGFGFAFAGRLIGIAPKQFLAFIDQTPWIKQKLQEKAPGFLDKIREMDDAGVEMAGDDAEFEFNELLKHYEWTTRNAVGWLRCMWTL</sequence>
<protein>
    <submittedName>
        <fullName evidence="1">Uncharacterized protein</fullName>
    </submittedName>
</protein>
<accession>A0A9D2L1K6</accession>